<dbReference type="PROSITE" id="PS00856">
    <property type="entry name" value="GUANYLATE_KINASE_1"/>
    <property type="match status" value="1"/>
</dbReference>
<proteinExistence type="inferred from homology"/>
<dbReference type="GO" id="GO:0005829">
    <property type="term" value="C:cytosol"/>
    <property type="evidence" value="ECO:0007669"/>
    <property type="project" value="TreeGrafter"/>
</dbReference>
<keyword evidence="7 11" id="KW-0547">Nucleotide-binding</keyword>
<dbReference type="AlphaFoldDB" id="A0A853I1V4"/>
<dbReference type="InterPro" id="IPR020590">
    <property type="entry name" value="Guanylate_kinase_CS"/>
</dbReference>
<dbReference type="GO" id="GO:0005524">
    <property type="term" value="F:ATP binding"/>
    <property type="evidence" value="ECO:0007669"/>
    <property type="project" value="UniProtKB-UniRule"/>
</dbReference>
<protein>
    <recommendedName>
        <fullName evidence="4 11">Guanylate kinase</fullName>
        <ecNumber evidence="3 11">2.7.4.8</ecNumber>
    </recommendedName>
    <alternativeName>
        <fullName evidence="10 11">GMP kinase</fullName>
    </alternativeName>
</protein>
<evidence type="ECO:0000256" key="7">
    <source>
        <dbReference type="ARBA" id="ARBA00022741"/>
    </source>
</evidence>
<evidence type="ECO:0000256" key="9">
    <source>
        <dbReference type="ARBA" id="ARBA00022840"/>
    </source>
</evidence>
<comment type="function">
    <text evidence="11">Essential for recycling GMP and indirectly, cGMP.</text>
</comment>
<evidence type="ECO:0000256" key="8">
    <source>
        <dbReference type="ARBA" id="ARBA00022777"/>
    </source>
</evidence>
<evidence type="ECO:0000256" key="10">
    <source>
        <dbReference type="ARBA" id="ARBA00030128"/>
    </source>
</evidence>
<dbReference type="HAMAP" id="MF_00328">
    <property type="entry name" value="Guanylate_kinase"/>
    <property type="match status" value="1"/>
</dbReference>
<dbReference type="PANTHER" id="PTHR23117:SF13">
    <property type="entry name" value="GUANYLATE KINASE"/>
    <property type="match status" value="1"/>
</dbReference>
<dbReference type="PANTHER" id="PTHR23117">
    <property type="entry name" value="GUANYLATE KINASE-RELATED"/>
    <property type="match status" value="1"/>
</dbReference>
<evidence type="ECO:0000256" key="6">
    <source>
        <dbReference type="ARBA" id="ARBA00022679"/>
    </source>
</evidence>
<dbReference type="PROSITE" id="PS50052">
    <property type="entry name" value="GUANYLATE_KINASE_2"/>
    <property type="match status" value="1"/>
</dbReference>
<dbReference type="Proteomes" id="UP000569732">
    <property type="component" value="Unassembled WGS sequence"/>
</dbReference>
<dbReference type="Gene3D" id="3.30.63.10">
    <property type="entry name" value="Guanylate Kinase phosphate binding domain"/>
    <property type="match status" value="1"/>
</dbReference>
<comment type="similarity">
    <text evidence="2 11">Belongs to the guanylate kinase family.</text>
</comment>
<dbReference type="EMBL" id="JACCKB010000032">
    <property type="protein sequence ID" value="NYZ67940.1"/>
    <property type="molecule type" value="Genomic_DNA"/>
</dbReference>
<dbReference type="SMART" id="SM00072">
    <property type="entry name" value="GuKc"/>
    <property type="match status" value="1"/>
</dbReference>
<dbReference type="GO" id="GO:0004385">
    <property type="term" value="F:GMP kinase activity"/>
    <property type="evidence" value="ECO:0007669"/>
    <property type="project" value="UniProtKB-UniRule"/>
</dbReference>
<evidence type="ECO:0000256" key="11">
    <source>
        <dbReference type="HAMAP-Rule" id="MF_00328"/>
    </source>
</evidence>
<dbReference type="Pfam" id="PF00625">
    <property type="entry name" value="Guanylate_kin"/>
    <property type="match status" value="1"/>
</dbReference>
<keyword evidence="8 11" id="KW-0418">Kinase</keyword>
<dbReference type="InterPro" id="IPR017665">
    <property type="entry name" value="Guanylate_kinase"/>
</dbReference>
<dbReference type="InterPro" id="IPR027417">
    <property type="entry name" value="P-loop_NTPase"/>
</dbReference>
<sequence length="206" mass="23122">MSKSIGTLFIISAPSGAGKTSLVNALIEKTKDICVSVSHTTRSQRPGEQDGVNYHFVSVEQFQQMLNQSAFLESANVFGNYYGTSQQWVEQKLANGIDVILEIDWQGAQQVRELLPDAMSIFILPPSKAALQDRLEKRGQDNEGVINKRMAAAVDEMTHHVEYDYLVVNDDFDQALQQLQAIVIASRQQLTKQQMRHQQLLTELLS</sequence>
<dbReference type="InterPro" id="IPR008145">
    <property type="entry name" value="GK/Ca_channel_bsu"/>
</dbReference>
<keyword evidence="9 11" id="KW-0067">ATP-binding</keyword>
<evidence type="ECO:0000256" key="2">
    <source>
        <dbReference type="ARBA" id="ARBA00005790"/>
    </source>
</evidence>
<dbReference type="InterPro" id="IPR008144">
    <property type="entry name" value="Guanylate_kin-like_dom"/>
</dbReference>
<keyword evidence="14" id="KW-1185">Reference proteome</keyword>
<dbReference type="FunFam" id="3.40.50.300:FF:000084">
    <property type="entry name" value="Guanylate kinase"/>
    <property type="match status" value="1"/>
</dbReference>
<dbReference type="EC" id="2.7.4.8" evidence="3 11"/>
<feature type="binding site" evidence="11">
    <location>
        <begin position="13"/>
        <end position="20"/>
    </location>
    <ligand>
        <name>ATP</name>
        <dbReference type="ChEBI" id="CHEBI:30616"/>
    </ligand>
</feature>
<comment type="catalytic activity">
    <reaction evidence="11">
        <text>GMP + ATP = GDP + ADP</text>
        <dbReference type="Rhea" id="RHEA:20780"/>
        <dbReference type="ChEBI" id="CHEBI:30616"/>
        <dbReference type="ChEBI" id="CHEBI:58115"/>
        <dbReference type="ChEBI" id="CHEBI:58189"/>
        <dbReference type="ChEBI" id="CHEBI:456216"/>
        <dbReference type="EC" id="2.7.4.8"/>
    </reaction>
</comment>
<comment type="subcellular location">
    <subcellularLocation>
        <location evidence="1 11">Cytoplasm</location>
    </subcellularLocation>
</comment>
<keyword evidence="5 11" id="KW-0963">Cytoplasm</keyword>
<gene>
    <name evidence="11 13" type="primary">gmk</name>
    <name evidence="13" type="ORF">H0A36_18145</name>
</gene>
<evidence type="ECO:0000256" key="1">
    <source>
        <dbReference type="ARBA" id="ARBA00004496"/>
    </source>
</evidence>
<feature type="domain" description="Guanylate kinase-like" evidence="12">
    <location>
        <begin position="6"/>
        <end position="184"/>
    </location>
</feature>
<dbReference type="RefSeq" id="WP_180569961.1">
    <property type="nucleotide sequence ID" value="NZ_JACCKB010000032.1"/>
</dbReference>
<evidence type="ECO:0000313" key="13">
    <source>
        <dbReference type="EMBL" id="NYZ67940.1"/>
    </source>
</evidence>
<dbReference type="SUPFAM" id="SSF52540">
    <property type="entry name" value="P-loop containing nucleoside triphosphate hydrolases"/>
    <property type="match status" value="1"/>
</dbReference>
<name>A0A853I1V4_9GAMM</name>
<evidence type="ECO:0000256" key="4">
    <source>
        <dbReference type="ARBA" id="ARBA00016296"/>
    </source>
</evidence>
<dbReference type="FunFam" id="3.30.63.10:FF:000002">
    <property type="entry name" value="Guanylate kinase 1"/>
    <property type="match status" value="1"/>
</dbReference>
<comment type="caution">
    <text evidence="13">The sequence shown here is derived from an EMBL/GenBank/DDBJ whole genome shotgun (WGS) entry which is preliminary data.</text>
</comment>
<evidence type="ECO:0000259" key="12">
    <source>
        <dbReference type="PROSITE" id="PS50052"/>
    </source>
</evidence>
<evidence type="ECO:0000256" key="5">
    <source>
        <dbReference type="ARBA" id="ARBA00022490"/>
    </source>
</evidence>
<organism evidence="13 14">
    <name type="scientific">Spartinivicinus marinus</name>
    <dbReference type="NCBI Taxonomy" id="2994442"/>
    <lineage>
        <taxon>Bacteria</taxon>
        <taxon>Pseudomonadati</taxon>
        <taxon>Pseudomonadota</taxon>
        <taxon>Gammaproteobacteria</taxon>
        <taxon>Oceanospirillales</taxon>
        <taxon>Zooshikellaceae</taxon>
        <taxon>Spartinivicinus</taxon>
    </lineage>
</organism>
<keyword evidence="6 11" id="KW-0808">Transferase</keyword>
<evidence type="ECO:0000313" key="14">
    <source>
        <dbReference type="Proteomes" id="UP000569732"/>
    </source>
</evidence>
<dbReference type="NCBIfam" id="TIGR03263">
    <property type="entry name" value="guanyl_kin"/>
    <property type="match status" value="1"/>
</dbReference>
<accession>A0A853I1V4</accession>
<dbReference type="Gene3D" id="3.40.50.300">
    <property type="entry name" value="P-loop containing nucleotide triphosphate hydrolases"/>
    <property type="match status" value="1"/>
</dbReference>
<reference evidence="13 14" key="1">
    <citation type="submission" date="2020-07" db="EMBL/GenBank/DDBJ databases">
        <title>Endozoicomonas sp. nov., isolated from sediment.</title>
        <authorList>
            <person name="Gu T."/>
        </authorList>
    </citation>
    <scope>NUCLEOTIDE SEQUENCE [LARGE SCALE GENOMIC DNA]</scope>
    <source>
        <strain evidence="13 14">SM1973</strain>
    </source>
</reference>
<dbReference type="CDD" id="cd00071">
    <property type="entry name" value="GMPK"/>
    <property type="match status" value="1"/>
</dbReference>
<evidence type="ECO:0000256" key="3">
    <source>
        <dbReference type="ARBA" id="ARBA00012961"/>
    </source>
</evidence>